<accession>A0A5S4YUL9</accession>
<reference evidence="1 2" key="1">
    <citation type="submission" date="2019-08" db="EMBL/GenBank/DDBJ databases">
        <title>Bradyrhizobium hipponensis sp. nov., a rhizobium isolated from a Lupinus angustifolius root nodule in Tunisia.</title>
        <authorList>
            <person name="Off K."/>
            <person name="Rejili M."/>
            <person name="Mars M."/>
            <person name="Brachmann A."/>
            <person name="Marin M."/>
        </authorList>
    </citation>
    <scope>NUCLEOTIDE SEQUENCE [LARGE SCALE GENOMIC DNA]</scope>
    <source>
        <strain evidence="2">aSej3</strain>
    </source>
</reference>
<comment type="caution">
    <text evidence="1">The sequence shown here is derived from an EMBL/GenBank/DDBJ whole genome shotgun (WGS) entry which is preliminary data.</text>
</comment>
<dbReference type="AlphaFoldDB" id="A0A5S4YUL9"/>
<organism evidence="1 2">
    <name type="scientific">Bradyrhizobium hipponense</name>
    <dbReference type="NCBI Taxonomy" id="2605638"/>
    <lineage>
        <taxon>Bacteria</taxon>
        <taxon>Pseudomonadati</taxon>
        <taxon>Pseudomonadota</taxon>
        <taxon>Alphaproteobacteria</taxon>
        <taxon>Hyphomicrobiales</taxon>
        <taxon>Nitrobacteraceae</taxon>
        <taxon>Bradyrhizobium</taxon>
    </lineage>
</organism>
<evidence type="ECO:0000313" key="1">
    <source>
        <dbReference type="EMBL" id="TYO67384.1"/>
    </source>
</evidence>
<evidence type="ECO:0008006" key="3">
    <source>
        <dbReference type="Google" id="ProtNLM"/>
    </source>
</evidence>
<evidence type="ECO:0000313" key="2">
    <source>
        <dbReference type="Proteomes" id="UP000324797"/>
    </source>
</evidence>
<protein>
    <recommendedName>
        <fullName evidence="3">Methyltransferase FkbM domain-containing protein</fullName>
    </recommendedName>
</protein>
<dbReference type="Proteomes" id="UP000324797">
    <property type="component" value="Unassembled WGS sequence"/>
</dbReference>
<keyword evidence="2" id="KW-1185">Reference proteome</keyword>
<proteinExistence type="predicted"/>
<sequence>MQLKHGTKSEADEVDILADLAATTAAPKTFVEFGFHPVKFNCAAFANEPEWRGLLIDGSAEQVEDAKVLLPTWIDIRNSFLSLDNLDFIRTKFERLGILSIDVDGNDYWFLEKLIGIGPSIISIEYNASFESASVTVPYDPTFVRHQKHPTGWYHGASLAALAKLCREHGYGLAAVSTYGANAFFTKSGNLDPAAAWKPNLERNAWSGTTSTQQWEAIKEMPLVAV</sequence>
<dbReference type="EMBL" id="VSTH01000019">
    <property type="protein sequence ID" value="TYO67384.1"/>
    <property type="molecule type" value="Genomic_DNA"/>
</dbReference>
<gene>
    <name evidence="1" type="ORF">FXV83_06590</name>
</gene>
<name>A0A5S4YUL9_9BRAD</name>